<comment type="caution">
    <text evidence="3">The sequence shown here is derived from an EMBL/GenBank/DDBJ whole genome shotgun (WGS) entry which is preliminary data.</text>
</comment>
<keyword evidence="4" id="KW-1185">Reference proteome</keyword>
<dbReference type="AlphaFoldDB" id="A0A6L5Y0H8"/>
<dbReference type="InterPro" id="IPR050194">
    <property type="entry name" value="Glycosyltransferase_grp1"/>
</dbReference>
<feature type="domain" description="Glycosyltransferase subfamily 4-like N-terminal" evidence="2">
    <location>
        <begin position="22"/>
        <end position="177"/>
    </location>
</feature>
<evidence type="ECO:0000259" key="1">
    <source>
        <dbReference type="Pfam" id="PF00534"/>
    </source>
</evidence>
<dbReference type="PANTHER" id="PTHR45947">
    <property type="entry name" value="SULFOQUINOVOSYL TRANSFERASE SQD2"/>
    <property type="match status" value="1"/>
</dbReference>
<dbReference type="InterPro" id="IPR028098">
    <property type="entry name" value="Glyco_trans_4-like_N"/>
</dbReference>
<sequence length="376" mass="43430">MGDNRKKLRVLQVNKLYYPVTGGIERVVQQIAEGLKDKVDMRVLVCQRKGRTVTEKINSVWVKRSSSLGVIASLPISFSFFWHLRKISKNCDIIQFHMPFPLGDLACLLSGYKGKVVVWWHSDIVRQKKMMKLYRPVMEAFLKRADVIIVATKGHIEGSAYLKPYRKKCVVIPFGVEKAIFEDSTKWLERENKVKENLEINKEVRFLFVGRLVYYKGCKILLEAFRNVKNAKLIMVGNGPMENELKQIVKKYGLEKKVEFLGNINEKELQEQYKACDALVLPSIVRSEAFGLVQIEAMAYGKPVINTNLPSGVPYVSRHMETGLTVKPGNISELEKAMNWLVEHEEERLAMGKRARERVEQEYTVEKMLERVERIY</sequence>
<dbReference type="Gene3D" id="3.40.50.2000">
    <property type="entry name" value="Glycogen Phosphorylase B"/>
    <property type="match status" value="2"/>
</dbReference>
<evidence type="ECO:0000259" key="2">
    <source>
        <dbReference type="Pfam" id="PF13439"/>
    </source>
</evidence>
<gene>
    <name evidence="3" type="ORF">FYJ58_11500</name>
</gene>
<dbReference type="RefSeq" id="WP_154519880.1">
    <property type="nucleotide sequence ID" value="NZ_VUMT01000020.1"/>
</dbReference>
<name>A0A6L5Y0H8_9FIRM</name>
<evidence type="ECO:0000313" key="3">
    <source>
        <dbReference type="EMBL" id="MSS64492.1"/>
    </source>
</evidence>
<dbReference type="InterPro" id="IPR001296">
    <property type="entry name" value="Glyco_trans_1"/>
</dbReference>
<dbReference type="SUPFAM" id="SSF53756">
    <property type="entry name" value="UDP-Glycosyltransferase/glycogen phosphorylase"/>
    <property type="match status" value="1"/>
</dbReference>
<dbReference type="Pfam" id="PF13439">
    <property type="entry name" value="Glyco_transf_4"/>
    <property type="match status" value="1"/>
</dbReference>
<dbReference type="EMBL" id="VUMT01000020">
    <property type="protein sequence ID" value="MSS64492.1"/>
    <property type="molecule type" value="Genomic_DNA"/>
</dbReference>
<reference evidence="3 4" key="1">
    <citation type="submission" date="2019-08" db="EMBL/GenBank/DDBJ databases">
        <title>In-depth cultivation of the pig gut microbiome towards novel bacterial diversity and tailored functional studies.</title>
        <authorList>
            <person name="Wylensek D."/>
            <person name="Hitch T.C.A."/>
            <person name="Clavel T."/>
        </authorList>
    </citation>
    <scope>NUCLEOTIDE SEQUENCE [LARGE SCALE GENOMIC DNA]</scope>
    <source>
        <strain evidence="3 4">WCA-693-APC-MOT-I</strain>
    </source>
</reference>
<protein>
    <submittedName>
        <fullName evidence="3">Glycosyltransferase</fullName>
    </submittedName>
</protein>
<keyword evidence="3" id="KW-0808">Transferase</keyword>
<dbReference type="GO" id="GO:0016757">
    <property type="term" value="F:glycosyltransferase activity"/>
    <property type="evidence" value="ECO:0007669"/>
    <property type="project" value="InterPro"/>
</dbReference>
<organism evidence="3 4">
    <name type="scientific">Velocimicrobium porci</name>
    <dbReference type="NCBI Taxonomy" id="2606634"/>
    <lineage>
        <taxon>Bacteria</taxon>
        <taxon>Bacillati</taxon>
        <taxon>Bacillota</taxon>
        <taxon>Clostridia</taxon>
        <taxon>Lachnospirales</taxon>
        <taxon>Lachnospiraceae</taxon>
        <taxon>Velocimicrobium</taxon>
    </lineage>
</organism>
<accession>A0A6L5Y0H8</accession>
<dbReference type="Pfam" id="PF00534">
    <property type="entry name" value="Glycos_transf_1"/>
    <property type="match status" value="1"/>
</dbReference>
<feature type="domain" description="Glycosyl transferase family 1" evidence="1">
    <location>
        <begin position="190"/>
        <end position="358"/>
    </location>
</feature>
<evidence type="ECO:0000313" key="4">
    <source>
        <dbReference type="Proteomes" id="UP000482209"/>
    </source>
</evidence>
<dbReference type="PANTHER" id="PTHR45947:SF3">
    <property type="entry name" value="SULFOQUINOVOSYL TRANSFERASE SQD2"/>
    <property type="match status" value="1"/>
</dbReference>
<dbReference type="Proteomes" id="UP000482209">
    <property type="component" value="Unassembled WGS sequence"/>
</dbReference>
<proteinExistence type="predicted"/>